<proteinExistence type="predicted"/>
<dbReference type="Gene3D" id="3.30.70.260">
    <property type="match status" value="1"/>
</dbReference>
<evidence type="ECO:0000256" key="2">
    <source>
        <dbReference type="PROSITE-ProRule" id="PRU00703"/>
    </source>
</evidence>
<dbReference type="InterPro" id="IPR000644">
    <property type="entry name" value="CBS_dom"/>
</dbReference>
<evidence type="ECO:0000313" key="5">
    <source>
        <dbReference type="EMBL" id="WRO22420.1"/>
    </source>
</evidence>
<evidence type="ECO:0000259" key="4">
    <source>
        <dbReference type="PROSITE" id="PS51671"/>
    </source>
</evidence>
<reference evidence="5 6" key="1">
    <citation type="submission" date="2023-04" db="EMBL/GenBank/DDBJ databases">
        <authorList>
            <person name="Hsu D."/>
        </authorList>
    </citation>
    <scope>NUCLEOTIDE SEQUENCE [LARGE SCALE GENOMIC DNA]</scope>
    <source>
        <strain evidence="5 6">MK1</strain>
    </source>
</reference>
<dbReference type="AlphaFoldDB" id="A0AAU0UNB9"/>
<feature type="domain" description="CBS" evidence="3">
    <location>
        <begin position="81"/>
        <end position="140"/>
    </location>
</feature>
<keyword evidence="1 2" id="KW-0129">CBS domain</keyword>
<accession>A0AAU0UNB9</accession>
<dbReference type="PANTHER" id="PTHR43080">
    <property type="entry name" value="CBS DOMAIN-CONTAINING PROTEIN CBSX3, MITOCHONDRIAL"/>
    <property type="match status" value="1"/>
</dbReference>
<evidence type="ECO:0000256" key="1">
    <source>
        <dbReference type="ARBA" id="ARBA00023122"/>
    </source>
</evidence>
<evidence type="ECO:0000313" key="6">
    <source>
        <dbReference type="Proteomes" id="UP001329915"/>
    </source>
</evidence>
<sequence>MFVRDHMTSNPITIAKDMSVLDALELMRQHNIRRLPVTNGGKLLGLVTEQDLQKVSPSPASTLSVFEMNYLISKMAVKDVMNKQPATVDPDTPIEEAARIMRDEKKNELLVVTENQLLGIISQTDLFEALIRMFGFRRPGIRITLEVEDQVGVLANVTKIVKDAQINIISIANRQAEAGQIEVVLRLSTSDSAAITQKFEAAGYVIRHID</sequence>
<dbReference type="PANTHER" id="PTHR43080:SF2">
    <property type="entry name" value="CBS DOMAIN-CONTAINING PROTEIN"/>
    <property type="match status" value="1"/>
</dbReference>
<dbReference type="Proteomes" id="UP001329915">
    <property type="component" value="Chromosome"/>
</dbReference>
<organism evidence="5 6">
    <name type="scientific">Metallumcola ferriviriculae</name>
    <dbReference type="NCBI Taxonomy" id="3039180"/>
    <lineage>
        <taxon>Bacteria</taxon>
        <taxon>Bacillati</taxon>
        <taxon>Bacillota</taxon>
        <taxon>Clostridia</taxon>
        <taxon>Neomoorellales</taxon>
        <taxon>Desulfitibacteraceae</taxon>
        <taxon>Metallumcola</taxon>
    </lineage>
</organism>
<dbReference type="Gene3D" id="3.10.580.10">
    <property type="entry name" value="CBS-domain"/>
    <property type="match status" value="2"/>
</dbReference>
<dbReference type="Pfam" id="PF00571">
    <property type="entry name" value="CBS"/>
    <property type="match status" value="2"/>
</dbReference>
<feature type="domain" description="ACT" evidence="4">
    <location>
        <begin position="142"/>
        <end position="210"/>
    </location>
</feature>
<dbReference type="InterPro" id="IPR002912">
    <property type="entry name" value="ACT_dom"/>
</dbReference>
<dbReference type="SUPFAM" id="SSF55021">
    <property type="entry name" value="ACT-like"/>
    <property type="match status" value="1"/>
</dbReference>
<dbReference type="CDD" id="cd04584">
    <property type="entry name" value="CBS_pair_AcuB_like"/>
    <property type="match status" value="1"/>
</dbReference>
<dbReference type="PROSITE" id="PS51371">
    <property type="entry name" value="CBS"/>
    <property type="match status" value="2"/>
</dbReference>
<evidence type="ECO:0000259" key="3">
    <source>
        <dbReference type="PROSITE" id="PS51371"/>
    </source>
</evidence>
<dbReference type="InterPro" id="IPR046342">
    <property type="entry name" value="CBS_dom_sf"/>
</dbReference>
<dbReference type="SUPFAM" id="SSF54631">
    <property type="entry name" value="CBS-domain pair"/>
    <property type="match status" value="1"/>
</dbReference>
<dbReference type="RefSeq" id="WP_366921833.1">
    <property type="nucleotide sequence ID" value="NZ_CP121694.1"/>
</dbReference>
<gene>
    <name evidence="5" type="ORF">MFMK1_002249</name>
</gene>
<dbReference type="InterPro" id="IPR045865">
    <property type="entry name" value="ACT-like_dom_sf"/>
</dbReference>
<dbReference type="PROSITE" id="PS51671">
    <property type="entry name" value="ACT"/>
    <property type="match status" value="1"/>
</dbReference>
<dbReference type="Pfam" id="PF22190">
    <property type="entry name" value="TTHA0829-like_ACT"/>
    <property type="match status" value="1"/>
</dbReference>
<dbReference type="SMART" id="SM00116">
    <property type="entry name" value="CBS"/>
    <property type="match status" value="2"/>
</dbReference>
<dbReference type="InterPro" id="IPR051257">
    <property type="entry name" value="Diverse_CBS-Domain"/>
</dbReference>
<keyword evidence="6" id="KW-1185">Reference proteome</keyword>
<feature type="domain" description="CBS" evidence="3">
    <location>
        <begin position="7"/>
        <end position="62"/>
    </location>
</feature>
<dbReference type="KEGG" id="dbc:MFMK1_002249"/>
<protein>
    <submittedName>
        <fullName evidence="5">CBS and ACT domain-containing protein</fullName>
    </submittedName>
</protein>
<dbReference type="EMBL" id="CP121694">
    <property type="protein sequence ID" value="WRO22420.1"/>
    <property type="molecule type" value="Genomic_DNA"/>
</dbReference>
<name>A0AAU0UNB9_9FIRM</name>